<keyword evidence="1" id="KW-0812">Transmembrane</keyword>
<evidence type="ECO:0000313" key="2">
    <source>
        <dbReference type="EMBL" id="KKK62512.1"/>
    </source>
</evidence>
<accession>A0A0F8X097</accession>
<organism evidence="2">
    <name type="scientific">marine sediment metagenome</name>
    <dbReference type="NCBI Taxonomy" id="412755"/>
    <lineage>
        <taxon>unclassified sequences</taxon>
        <taxon>metagenomes</taxon>
        <taxon>ecological metagenomes</taxon>
    </lineage>
</organism>
<comment type="caution">
    <text evidence="2">The sequence shown here is derived from an EMBL/GenBank/DDBJ whole genome shotgun (WGS) entry which is preliminary data.</text>
</comment>
<sequence>MIKRRLKINFCIFFLFIIFPWYSSWSVKAFNTNTSSISYSSPPVSIGDIFTWQTTHNTNNPERIGLNRSLKIVRIQENANTWSIYYLFKYPGDDDYYYRTSGFFMRKSSPYFFGGTPFFCPLPVDDYLAEYCKYSAPSGYSASGNRLIYTVGSHVTIWAFDPGTGVLTSYTVKLSGNIIYRFGGPISRSLIISSYSMTLIFEIFIITIIGVVFITTKRRLNRTI</sequence>
<keyword evidence="1" id="KW-1133">Transmembrane helix</keyword>
<evidence type="ECO:0000256" key="1">
    <source>
        <dbReference type="SAM" id="Phobius"/>
    </source>
</evidence>
<feature type="transmembrane region" description="Helical" evidence="1">
    <location>
        <begin position="195"/>
        <end position="214"/>
    </location>
</feature>
<keyword evidence="1" id="KW-0472">Membrane</keyword>
<dbReference type="AlphaFoldDB" id="A0A0F8X097"/>
<reference evidence="2" key="1">
    <citation type="journal article" date="2015" name="Nature">
        <title>Complex archaea that bridge the gap between prokaryotes and eukaryotes.</title>
        <authorList>
            <person name="Spang A."/>
            <person name="Saw J.H."/>
            <person name="Jorgensen S.L."/>
            <person name="Zaremba-Niedzwiedzka K."/>
            <person name="Martijn J."/>
            <person name="Lind A.E."/>
            <person name="van Eijk R."/>
            <person name="Schleper C."/>
            <person name="Guy L."/>
            <person name="Ettema T.J."/>
        </authorList>
    </citation>
    <scope>NUCLEOTIDE SEQUENCE</scope>
</reference>
<protein>
    <submittedName>
        <fullName evidence="2">Uncharacterized protein</fullName>
    </submittedName>
</protein>
<dbReference type="EMBL" id="LAZR01061957">
    <property type="protein sequence ID" value="KKK62512.1"/>
    <property type="molecule type" value="Genomic_DNA"/>
</dbReference>
<gene>
    <name evidence="2" type="ORF">LCGC14_3003580</name>
</gene>
<proteinExistence type="predicted"/>
<name>A0A0F8X097_9ZZZZ</name>